<evidence type="ECO:0000313" key="9">
    <source>
        <dbReference type="EMBL" id="CAL5136460.1"/>
    </source>
</evidence>
<dbReference type="InterPro" id="IPR002293">
    <property type="entry name" value="AA/rel_permease1"/>
</dbReference>
<dbReference type="Proteomes" id="UP001497525">
    <property type="component" value="Unassembled WGS sequence"/>
</dbReference>
<accession>A0AAV2TH49</accession>
<reference evidence="9" key="1">
    <citation type="submission" date="2024-06" db="EMBL/GenBank/DDBJ databases">
        <authorList>
            <person name="Liu X."/>
            <person name="Lenzi L."/>
            <person name="Haldenby T S."/>
            <person name="Uol C."/>
        </authorList>
    </citation>
    <scope>NUCLEOTIDE SEQUENCE</scope>
</reference>
<dbReference type="PIRSF" id="PIRSF006060">
    <property type="entry name" value="AA_transporter"/>
    <property type="match status" value="1"/>
</dbReference>
<evidence type="ECO:0000256" key="3">
    <source>
        <dbReference type="ARBA" id="ARBA00022448"/>
    </source>
</evidence>
<dbReference type="GO" id="GO:0005886">
    <property type="term" value="C:plasma membrane"/>
    <property type="evidence" value="ECO:0007669"/>
    <property type="project" value="UniProtKB-SubCell"/>
</dbReference>
<comment type="subcellular location">
    <subcellularLocation>
        <location evidence="1">Cell membrane</location>
        <topology evidence="1">Multi-pass membrane protein</topology>
    </subcellularLocation>
</comment>
<keyword evidence="4" id="KW-1003">Cell membrane</keyword>
<keyword evidence="7 8" id="KW-0472">Membrane</keyword>
<feature type="transmembrane region" description="Helical" evidence="8">
    <location>
        <begin position="327"/>
        <end position="352"/>
    </location>
</feature>
<evidence type="ECO:0000256" key="5">
    <source>
        <dbReference type="ARBA" id="ARBA00022692"/>
    </source>
</evidence>
<feature type="transmembrane region" description="Helical" evidence="8">
    <location>
        <begin position="287"/>
        <end position="306"/>
    </location>
</feature>
<feature type="transmembrane region" description="Helical" evidence="8">
    <location>
        <begin position="424"/>
        <end position="444"/>
    </location>
</feature>
<dbReference type="Gene3D" id="1.20.1740.10">
    <property type="entry name" value="Amino acid/polyamine transporter I"/>
    <property type="match status" value="1"/>
</dbReference>
<organism evidence="9 10">
    <name type="scientific">Calicophoron daubneyi</name>
    <name type="common">Rumen fluke</name>
    <name type="synonym">Paramphistomum daubneyi</name>
    <dbReference type="NCBI Taxonomy" id="300641"/>
    <lineage>
        <taxon>Eukaryota</taxon>
        <taxon>Metazoa</taxon>
        <taxon>Spiralia</taxon>
        <taxon>Lophotrochozoa</taxon>
        <taxon>Platyhelminthes</taxon>
        <taxon>Trematoda</taxon>
        <taxon>Digenea</taxon>
        <taxon>Plagiorchiida</taxon>
        <taxon>Pronocephalata</taxon>
        <taxon>Paramphistomoidea</taxon>
        <taxon>Paramphistomidae</taxon>
        <taxon>Calicophoron</taxon>
    </lineage>
</organism>
<protein>
    <submittedName>
        <fullName evidence="9">Uncharacterized protein</fullName>
    </submittedName>
</protein>
<dbReference type="PANTHER" id="PTHR11785">
    <property type="entry name" value="AMINO ACID TRANSPORTER"/>
    <property type="match status" value="1"/>
</dbReference>
<dbReference type="EMBL" id="CAXLJL010000323">
    <property type="protein sequence ID" value="CAL5136460.1"/>
    <property type="molecule type" value="Genomic_DNA"/>
</dbReference>
<feature type="transmembrane region" description="Helical" evidence="8">
    <location>
        <begin position="395"/>
        <end position="418"/>
    </location>
</feature>
<feature type="transmembrane region" description="Helical" evidence="8">
    <location>
        <begin position="237"/>
        <end position="260"/>
    </location>
</feature>
<gene>
    <name evidence="9" type="ORF">CDAUBV1_LOCUS10550</name>
</gene>
<dbReference type="FunFam" id="1.20.1740.10:FF:000003">
    <property type="entry name" value="Y+L amino acid transporter 1 isoform X1"/>
    <property type="match status" value="1"/>
</dbReference>
<name>A0AAV2TH49_CALDB</name>
<dbReference type="AlphaFoldDB" id="A0AAV2TH49"/>
<evidence type="ECO:0000256" key="4">
    <source>
        <dbReference type="ARBA" id="ARBA00022475"/>
    </source>
</evidence>
<feature type="transmembrane region" description="Helical" evidence="8">
    <location>
        <begin position="49"/>
        <end position="69"/>
    </location>
</feature>
<evidence type="ECO:0000256" key="1">
    <source>
        <dbReference type="ARBA" id="ARBA00004651"/>
    </source>
</evidence>
<dbReference type="PANTHER" id="PTHR11785:SF528">
    <property type="entry name" value="AMINO ACID TRANSPORTER PROTEIN JHI-21"/>
    <property type="match status" value="1"/>
</dbReference>
<sequence length="499" mass="53756">MKKMPPVKLKKEINVIQGMGIVVGIVVGSGIFVSPVGVLKYTQSTGLSFVMWTITGLFSTLGAITYAELGVTIPRSGGEYVYILESFGPLLAFLAFWINFAVICGAAGAANSLLFAEYILRPFYGTCCIPGVPAQITAVLCILTLCFVNCYRVSWSTKLSVIFTACKVAALLLIVVFGGYYLSQGSINSFREPFEDSATSPGALAMAFYQGFWAFSGWNCINFLTGEMRNPGRTLPIVILLSLPLITVIYLLANIAYLAVLSPFEVLASGGGSAAVAVTFAERCMGVMSWAMPIFVGASVFGSANGDVLAMSRIAFSASEEGHMPAVLSMVSITNLTPIPSVIAAALIIIGYQRHPNVFYLIELTGFAFSVISSMAVASLIHIRRVHPEMNRSGLKLPLFLPILYLIGNIFIGALTVYQSPTESALSLALMATGIPVYLIGVTWKKKPRSFRSAIYNLTVRIQKLLNVVPEEKAPKRHPLMDQESDSGVEGKWLIASTP</sequence>
<keyword evidence="3" id="KW-0813">Transport</keyword>
<evidence type="ECO:0000256" key="6">
    <source>
        <dbReference type="ARBA" id="ARBA00022989"/>
    </source>
</evidence>
<feature type="transmembrane region" description="Helical" evidence="8">
    <location>
        <begin position="90"/>
        <end position="110"/>
    </location>
</feature>
<feature type="transmembrane region" description="Helical" evidence="8">
    <location>
        <begin position="122"/>
        <end position="148"/>
    </location>
</feature>
<proteinExistence type="inferred from homology"/>
<comment type="caution">
    <text evidence="9">The sequence shown here is derived from an EMBL/GenBank/DDBJ whole genome shotgun (WGS) entry which is preliminary data.</text>
</comment>
<evidence type="ECO:0000313" key="10">
    <source>
        <dbReference type="Proteomes" id="UP001497525"/>
    </source>
</evidence>
<evidence type="ECO:0000256" key="8">
    <source>
        <dbReference type="SAM" id="Phobius"/>
    </source>
</evidence>
<evidence type="ECO:0000256" key="7">
    <source>
        <dbReference type="ARBA" id="ARBA00023136"/>
    </source>
</evidence>
<comment type="similarity">
    <text evidence="2">Belongs to the amino acid-polyamine-organocation (APC) superfamily. L-type amino acid transporter (LAT) (TC 2.A.3.8) family.</text>
</comment>
<dbReference type="InterPro" id="IPR050598">
    <property type="entry name" value="AminoAcid_Transporter"/>
</dbReference>
<feature type="transmembrane region" description="Helical" evidence="8">
    <location>
        <begin position="160"/>
        <end position="182"/>
    </location>
</feature>
<dbReference type="GO" id="GO:0015179">
    <property type="term" value="F:L-amino acid transmembrane transporter activity"/>
    <property type="evidence" value="ECO:0007669"/>
    <property type="project" value="TreeGrafter"/>
</dbReference>
<feature type="transmembrane region" description="Helical" evidence="8">
    <location>
        <begin position="202"/>
        <end position="225"/>
    </location>
</feature>
<keyword evidence="5 8" id="KW-0812">Transmembrane</keyword>
<feature type="transmembrane region" description="Helical" evidence="8">
    <location>
        <begin position="358"/>
        <end position="383"/>
    </location>
</feature>
<evidence type="ECO:0000256" key="2">
    <source>
        <dbReference type="ARBA" id="ARBA00007040"/>
    </source>
</evidence>
<dbReference type="Pfam" id="PF13520">
    <property type="entry name" value="AA_permease_2"/>
    <property type="match status" value="1"/>
</dbReference>
<keyword evidence="6 8" id="KW-1133">Transmembrane helix</keyword>
<feature type="transmembrane region" description="Helical" evidence="8">
    <location>
        <begin position="12"/>
        <end position="37"/>
    </location>
</feature>